<dbReference type="Proteomes" id="UP001055553">
    <property type="component" value="Chromosome"/>
</dbReference>
<evidence type="ECO:0000313" key="2">
    <source>
        <dbReference type="EMBL" id="BBL45300.1"/>
    </source>
</evidence>
<keyword evidence="3" id="KW-1185">Reference proteome</keyword>
<keyword evidence="2" id="KW-0456">Lyase</keyword>
<name>A0A915SEW5_9ARCH</name>
<feature type="transmembrane region" description="Helical" evidence="1">
    <location>
        <begin position="176"/>
        <end position="196"/>
    </location>
</feature>
<dbReference type="AlphaFoldDB" id="A0A915SEW5"/>
<dbReference type="RefSeq" id="WP_258393339.1">
    <property type="nucleotide sequence ID" value="NZ_AP019769.1"/>
</dbReference>
<evidence type="ECO:0000256" key="1">
    <source>
        <dbReference type="SAM" id="Phobius"/>
    </source>
</evidence>
<dbReference type="GeneID" id="74568076"/>
<evidence type="ECO:0000313" key="3">
    <source>
        <dbReference type="Proteomes" id="UP001055553"/>
    </source>
</evidence>
<feature type="transmembrane region" description="Helical" evidence="1">
    <location>
        <begin position="109"/>
        <end position="137"/>
    </location>
</feature>
<keyword evidence="1" id="KW-1133">Transmembrane helix</keyword>
<feature type="transmembrane region" description="Helical" evidence="1">
    <location>
        <begin position="64"/>
        <end position="89"/>
    </location>
</feature>
<gene>
    <name evidence="2" type="ORF">MJ1_0125</name>
</gene>
<dbReference type="KEGG" id="naer:MJ1_0125"/>
<keyword evidence="1" id="KW-0812">Transmembrane</keyword>
<reference evidence="3" key="1">
    <citation type="journal article" date="2022" name="Int. J. Syst. Evol. Microbiol.">
        <title>Nanobdella aerobiophila gen. nov., sp. nov., a thermoacidophilic, obligate ectosymbiotic archaeon, and proposal of Nanobdellaceae fam. nov., Nanobdellales ord. nov. and Nanobdellia class. nov.</title>
        <authorList>
            <person name="Kato S."/>
            <person name="Ogasawara A."/>
            <person name="Itoh T."/>
            <person name="Sakai H.D."/>
            <person name="Shimizu M."/>
            <person name="Yuki M."/>
            <person name="Kaneko M."/>
            <person name="Takashina T."/>
            <person name="Ohkuma M."/>
        </authorList>
    </citation>
    <scope>NUCLEOTIDE SEQUENCE [LARGE SCALE GENOMIC DNA]</scope>
    <source>
        <strain evidence="3">MJ1</strain>
    </source>
</reference>
<dbReference type="GO" id="GO:0016829">
    <property type="term" value="F:lyase activity"/>
    <property type="evidence" value="ECO:0007669"/>
    <property type="project" value="UniProtKB-KW"/>
</dbReference>
<dbReference type="EMBL" id="AP019769">
    <property type="protein sequence ID" value="BBL45300.1"/>
    <property type="molecule type" value="Genomic_DNA"/>
</dbReference>
<feature type="transmembrane region" description="Helical" evidence="1">
    <location>
        <begin position="243"/>
        <end position="262"/>
    </location>
</feature>
<protein>
    <submittedName>
        <fullName evidence="2">Family N6 unassigned peptide lyases</fullName>
    </submittedName>
</protein>
<proteinExistence type="predicted"/>
<feature type="transmembrane region" description="Helical" evidence="1">
    <location>
        <begin position="149"/>
        <end position="170"/>
    </location>
</feature>
<sequence>MVIDLLVSVGYYIVFIILSVVIGFFIGWIVYMILSMYIGKYIGKLYQGLSETFSSIPKVDIGKVLSYLIAIVVGIYVFNSVFNLLPSILTTTEYSYISSLISVINLVASYLLSIVIVFFIIIVGLVFAVLITSYLYLLIRGYNEDIATLLRLLLFIGFVWVVTVYSLNLLGLTNTLFKNIMGVFVILSIAFIIMRYITNNIEENDYYNKIKPFVQLFIYSIFIISSLSILTVGYSTASASVEYVFALGFVILFVLLLIPQLYRVIKEEK</sequence>
<feature type="transmembrane region" description="Helical" evidence="1">
    <location>
        <begin position="12"/>
        <end position="34"/>
    </location>
</feature>
<feature type="transmembrane region" description="Helical" evidence="1">
    <location>
        <begin position="216"/>
        <end position="237"/>
    </location>
</feature>
<keyword evidence="1" id="KW-0472">Membrane</keyword>
<organism evidence="2 3">
    <name type="scientific">Nanobdella aerobiophila</name>
    <dbReference type="NCBI Taxonomy" id="2586965"/>
    <lineage>
        <taxon>Archaea</taxon>
        <taxon>Nanobdellota</taxon>
        <taxon>Nanobdellia</taxon>
        <taxon>Nanobdellales</taxon>
        <taxon>Nanobdellaceae</taxon>
        <taxon>Nanobdella</taxon>
    </lineage>
</organism>
<accession>A0A915SEW5</accession>